<organism evidence="1 2">
    <name type="scientific">Aspergillus fijiensis CBS 313.89</name>
    <dbReference type="NCBI Taxonomy" id="1448319"/>
    <lineage>
        <taxon>Eukaryota</taxon>
        <taxon>Fungi</taxon>
        <taxon>Dikarya</taxon>
        <taxon>Ascomycota</taxon>
        <taxon>Pezizomycotina</taxon>
        <taxon>Eurotiomycetes</taxon>
        <taxon>Eurotiomycetidae</taxon>
        <taxon>Eurotiales</taxon>
        <taxon>Aspergillaceae</taxon>
        <taxon>Aspergillus</taxon>
    </lineage>
</organism>
<evidence type="ECO:0000313" key="2">
    <source>
        <dbReference type="Proteomes" id="UP000249789"/>
    </source>
</evidence>
<proteinExistence type="predicted"/>
<dbReference type="GeneID" id="63856278"/>
<dbReference type="Proteomes" id="UP000249789">
    <property type="component" value="Unassembled WGS sequence"/>
</dbReference>
<evidence type="ECO:0000313" key="1">
    <source>
        <dbReference type="EMBL" id="RAK80084.1"/>
    </source>
</evidence>
<gene>
    <name evidence="1" type="ORF">BO72DRAFT_11027</name>
</gene>
<protein>
    <submittedName>
        <fullName evidence="1">Uncharacterized protein</fullName>
    </submittedName>
</protein>
<dbReference type="AlphaFoldDB" id="A0A8G1RWA8"/>
<keyword evidence="2" id="KW-1185">Reference proteome</keyword>
<sequence>MIMPTYTFACVQTSFVTLAFRRYILYTAATLCVWIRFNNAGLGRDTININR</sequence>
<accession>A0A8G1RWA8</accession>
<dbReference type="VEuPathDB" id="FungiDB:BO72DRAFT_11027"/>
<dbReference type="RefSeq" id="XP_040804094.1">
    <property type="nucleotide sequence ID" value="XM_040938945.1"/>
</dbReference>
<reference evidence="1 2" key="1">
    <citation type="submission" date="2018-02" db="EMBL/GenBank/DDBJ databases">
        <title>The genomes of Aspergillus section Nigri reveals drivers in fungal speciation.</title>
        <authorList>
            <consortium name="DOE Joint Genome Institute"/>
            <person name="Vesth T.C."/>
            <person name="Nybo J."/>
            <person name="Theobald S."/>
            <person name="Brandl J."/>
            <person name="Frisvad J.C."/>
            <person name="Nielsen K.F."/>
            <person name="Lyhne E.K."/>
            <person name="Kogle M.E."/>
            <person name="Kuo A."/>
            <person name="Riley R."/>
            <person name="Clum A."/>
            <person name="Nolan M."/>
            <person name="Lipzen A."/>
            <person name="Salamov A."/>
            <person name="Henrissat B."/>
            <person name="Wiebenga A."/>
            <person name="De vries R.P."/>
            <person name="Grigoriev I.V."/>
            <person name="Mortensen U.H."/>
            <person name="Andersen M.R."/>
            <person name="Baker S.E."/>
        </authorList>
    </citation>
    <scope>NUCLEOTIDE SEQUENCE [LARGE SCALE GENOMIC DNA]</scope>
    <source>
        <strain evidence="1 2">CBS 313.89</strain>
    </source>
</reference>
<dbReference type="EMBL" id="KZ824630">
    <property type="protein sequence ID" value="RAK80084.1"/>
    <property type="molecule type" value="Genomic_DNA"/>
</dbReference>
<name>A0A8G1RWA8_9EURO</name>